<sequence>MEVDTIVKKYLEESFTKNKRSVASESKEFYYGIFESPTKKIKTHNGGDLQTRTDEEQAFQDKLNFDLTNAIQTSNNPSEGLKSIFDIIAKESYPSEYVISLFGFLKSSIMDADKLSSIPSTYIYEQAAILLDIKKPQLWTQILNFILDILKEEKQRIFIPNHIAINFVKVVLKQINTLPTVVDETQRSCVEKGKELLDQMLPLSGEKVSGSLSYYELIQQLPDIYSNFVQGNYVKNVHWLVEPLINALSKRRRQLAFILVPPDASWPLISQFSRSHEYTHVTNQPHCTIFQHDFDEFIGSNFATSTYSHLRDLLFQRSSIEDLRGILTQQGHSTDRNFIRKAIVDKIRDLVIRAREISHFDEPKQGVDSTQSSGSEVDVIVPENIDFWECMIEVADQLYSLVSSDLVGFDDLLSDFSQIVRPDDALDIDSDKIPKDNSLLWLLLQLFHIERLGGNLIARDFANDETYLSQMVKLYNEKQVLSQDGFYLRDLSLPCALSHQQSHLRDRSNLKYRHPNLTSAMSYATVCYHLQTYFASHYKANITKHDVFRNLTLHEINKVALVSQLRQHIVPNTLYVYLVPNKSDTGTLGFPQNTYLKGGILGYKLLDFININGKQRLLQLIYKMMLDSEAGPRFQDGSGQANCVSPYVLDVVYKLLHSAPCSAELMMREIFERLKRCDKAMKTHAEGGPSLSDHTLRWQSTMLQLLNFRLPRFLKYSSIVLNLVHCVKHSLTSTEHHHIYHILESFSLNLILIQSNLDIIQTLSDSTRDKDVWFPESEITARTMVMTIARIIRLRGLDDISQEKLHSALKSLHGKPLTWSEKTLAYFPDSVRSFYQSQTEIEETSVNSEQVSKMIQECSAHALFTTGEINSQNEDGLLEYYSKKENQLQFLCVLWNIFQDKALDSTFVEHIRRIALKFPLCETAENVFHLIDYILKENQDVENLQKACETLTSFIWTYQLVSFEHVIFALTRGHSNTTQLNFKLLEKVLVESTEFDERLSFWISLEFNPRYWVEDDFHEKLTKYLDKFPEYFEYEAFAMNGYVSNKEELKPALSTPMPIYYDNLILRVIPFLDITIGKLIEFEQSDLLKLVLDKFQKLYRYHQTPLAFIRDTLQNYYRSGALKDPEIAKLLVKLADFQQYQFSEEFKQYVDQDIPPLMFDSNYFEKILTKLAEAMSPEKCDFKSDSDLPERHFREFSNPSLQALMTVSIEILACPLPARTIVELFHSLIMGNSGKSDGYPSVVLHALGLLLASLPHEEFVTVVFEELLVLLKADSYLLERSEVSIPPRASSSMTFVKLNDSFSESGIQMSTSASRNFTLPYIFNNYMFNYHNFTINGPNTFLTLFQSMIHYSSIDIFETMHQCLMSLRGGQVTSDTQMLYICALVGPSLFRLEKSPRLLHQILMDLMYILQDLSSVLTVPDNASTRALEQIYDFLYHIKYQFQVDFESMSQIRAIIQLFSPPIQARLKDLF</sequence>
<keyword evidence="5" id="KW-0539">Nucleus</keyword>
<organism evidence="6 7">
    <name type="scientific">Basidiobolus ranarum</name>
    <dbReference type="NCBI Taxonomy" id="34480"/>
    <lineage>
        <taxon>Eukaryota</taxon>
        <taxon>Fungi</taxon>
        <taxon>Fungi incertae sedis</taxon>
        <taxon>Zoopagomycota</taxon>
        <taxon>Entomophthoromycotina</taxon>
        <taxon>Basidiobolomycetes</taxon>
        <taxon>Basidiobolales</taxon>
        <taxon>Basidiobolaceae</taxon>
        <taxon>Basidiobolus</taxon>
    </lineage>
</organism>
<evidence type="ECO:0000256" key="3">
    <source>
        <dbReference type="ARBA" id="ARBA00023015"/>
    </source>
</evidence>
<keyword evidence="3" id="KW-0805">Transcription regulation</keyword>
<dbReference type="PANTHER" id="PTHR12691">
    <property type="entry name" value="MEDIATOR OF RNA POLYMERASE II TRANSCRIPTION SUBUNIT 23"/>
    <property type="match status" value="1"/>
</dbReference>
<comment type="similarity">
    <text evidence="2">Belongs to the Mediator complex subunit 23 family.</text>
</comment>
<gene>
    <name evidence="6" type="ORF">K7432_004332</name>
</gene>
<evidence type="ECO:0000313" key="7">
    <source>
        <dbReference type="Proteomes" id="UP001479436"/>
    </source>
</evidence>
<name>A0ABR2W4V4_9FUNG</name>
<dbReference type="InterPro" id="IPR021629">
    <property type="entry name" value="Mediator_Med23"/>
</dbReference>
<proteinExistence type="inferred from homology"/>
<comment type="subcellular location">
    <subcellularLocation>
        <location evidence="1">Nucleus</location>
    </subcellularLocation>
</comment>
<accession>A0ABR2W4V4</accession>
<keyword evidence="7" id="KW-1185">Reference proteome</keyword>
<evidence type="ECO:0008006" key="8">
    <source>
        <dbReference type="Google" id="ProtNLM"/>
    </source>
</evidence>
<reference evidence="6 7" key="1">
    <citation type="submission" date="2023-04" db="EMBL/GenBank/DDBJ databases">
        <title>Genome of Basidiobolus ranarum AG-B5.</title>
        <authorList>
            <person name="Stajich J.E."/>
            <person name="Carter-House D."/>
            <person name="Gryganskyi A."/>
        </authorList>
    </citation>
    <scope>NUCLEOTIDE SEQUENCE [LARGE SCALE GENOMIC DNA]</scope>
    <source>
        <strain evidence="6 7">AG-B5</strain>
    </source>
</reference>
<dbReference type="Proteomes" id="UP001479436">
    <property type="component" value="Unassembled WGS sequence"/>
</dbReference>
<dbReference type="Pfam" id="PF11573">
    <property type="entry name" value="Med23"/>
    <property type="match status" value="1"/>
</dbReference>
<evidence type="ECO:0000313" key="6">
    <source>
        <dbReference type="EMBL" id="KAK9720182.1"/>
    </source>
</evidence>
<evidence type="ECO:0000256" key="2">
    <source>
        <dbReference type="ARBA" id="ARBA00010222"/>
    </source>
</evidence>
<evidence type="ECO:0000256" key="5">
    <source>
        <dbReference type="ARBA" id="ARBA00023242"/>
    </source>
</evidence>
<evidence type="ECO:0000256" key="4">
    <source>
        <dbReference type="ARBA" id="ARBA00023163"/>
    </source>
</evidence>
<comment type="caution">
    <text evidence="6">The sequence shown here is derived from an EMBL/GenBank/DDBJ whole genome shotgun (WGS) entry which is preliminary data.</text>
</comment>
<protein>
    <recommendedName>
        <fullName evidence="8">Mediator of RNA polymerase II transcription subunit 23</fullName>
    </recommendedName>
</protein>
<keyword evidence="4" id="KW-0804">Transcription</keyword>
<dbReference type="EMBL" id="JASJQH010007023">
    <property type="protein sequence ID" value="KAK9720182.1"/>
    <property type="molecule type" value="Genomic_DNA"/>
</dbReference>
<dbReference type="PANTHER" id="PTHR12691:SF10">
    <property type="entry name" value="MEDIATOR OF RNA POLYMERASE II TRANSCRIPTION SUBUNIT 23"/>
    <property type="match status" value="1"/>
</dbReference>
<evidence type="ECO:0000256" key="1">
    <source>
        <dbReference type="ARBA" id="ARBA00004123"/>
    </source>
</evidence>